<proteinExistence type="predicted"/>
<sequence>MLTIPWVGCWANIEQGTPYRACRAATQAGNTGRLGR</sequence>
<keyword evidence="2" id="KW-1185">Reference proteome</keyword>
<organism evidence="1 2">
    <name type="scientific">Variovorax ginsengisoli</name>
    <dbReference type="NCBI Taxonomy" id="363844"/>
    <lineage>
        <taxon>Bacteria</taxon>
        <taxon>Pseudomonadati</taxon>
        <taxon>Pseudomonadota</taxon>
        <taxon>Betaproteobacteria</taxon>
        <taxon>Burkholderiales</taxon>
        <taxon>Comamonadaceae</taxon>
        <taxon>Variovorax</taxon>
    </lineage>
</organism>
<evidence type="ECO:0000313" key="1">
    <source>
        <dbReference type="EMBL" id="MDP9902385.1"/>
    </source>
</evidence>
<dbReference type="Proteomes" id="UP001226867">
    <property type="component" value="Unassembled WGS sequence"/>
</dbReference>
<reference evidence="1 2" key="1">
    <citation type="submission" date="2023-07" db="EMBL/GenBank/DDBJ databases">
        <title>Sorghum-associated microbial communities from plants grown in Nebraska, USA.</title>
        <authorList>
            <person name="Schachtman D."/>
        </authorList>
    </citation>
    <scope>NUCLEOTIDE SEQUENCE [LARGE SCALE GENOMIC DNA]</scope>
    <source>
        <strain evidence="1 2">DS1607</strain>
    </source>
</reference>
<protein>
    <submittedName>
        <fullName evidence="1">Uncharacterized protein</fullName>
    </submittedName>
</protein>
<gene>
    <name evidence="1" type="ORF">J2W36_004662</name>
</gene>
<name>A0ABT9SDF1_9BURK</name>
<evidence type="ECO:0000313" key="2">
    <source>
        <dbReference type="Proteomes" id="UP001226867"/>
    </source>
</evidence>
<accession>A0ABT9SDF1</accession>
<dbReference type="EMBL" id="JAUSRO010000018">
    <property type="protein sequence ID" value="MDP9902385.1"/>
    <property type="molecule type" value="Genomic_DNA"/>
</dbReference>
<comment type="caution">
    <text evidence="1">The sequence shown here is derived from an EMBL/GenBank/DDBJ whole genome shotgun (WGS) entry which is preliminary data.</text>
</comment>